<reference evidence="3" key="1">
    <citation type="submission" date="2025-08" db="UniProtKB">
        <authorList>
            <consortium name="RefSeq"/>
        </authorList>
    </citation>
    <scope>IDENTIFICATION</scope>
    <source>
        <tissue evidence="3">Total insect</tissue>
    </source>
</reference>
<feature type="region of interest" description="Disordered" evidence="1">
    <location>
        <begin position="1"/>
        <end position="74"/>
    </location>
</feature>
<accession>A0A6P8ZI12</accession>
<evidence type="ECO:0000256" key="1">
    <source>
        <dbReference type="SAM" id="MobiDB-lite"/>
    </source>
</evidence>
<keyword evidence="2" id="KW-1185">Reference proteome</keyword>
<name>A0A6P8ZI12_THRPL</name>
<dbReference type="Proteomes" id="UP000515158">
    <property type="component" value="Unplaced"/>
</dbReference>
<dbReference type="InParanoid" id="A0A6P8ZI12"/>
<sequence>MSRRSQFKAGLMAAVDVNKKGNPKPPITVPRLQNRSAPQEHGSNRAPEANPGSTSNLDRAPTEITPPASANVNPTASLVPLKRQPASTPITPASSPCLTFMVERDTNFLETLFSSLNETTGAATAVQAGGVSHTDQSHTPAKELAALVPLDLFDAESPEGASLSLQKQDENETGAGTESANAKRNLLSAFDYIGTPEQPLDILTTPINVEDLNSIAEEFQIVASYSNEEGEDEGTMDFNHDESILLEEDIAKTLQSQWSCYSNNSHNTKDFFCGESHNAKDFFCADSHNTKDYFCADSHSNTCCAADVL</sequence>
<dbReference type="GeneID" id="117640408"/>
<dbReference type="AlphaFoldDB" id="A0A6P8ZI12"/>
<evidence type="ECO:0000313" key="3">
    <source>
        <dbReference type="RefSeq" id="XP_034232799.1"/>
    </source>
</evidence>
<proteinExistence type="predicted"/>
<organism evidence="3">
    <name type="scientific">Thrips palmi</name>
    <name type="common">Melon thrips</name>
    <dbReference type="NCBI Taxonomy" id="161013"/>
    <lineage>
        <taxon>Eukaryota</taxon>
        <taxon>Metazoa</taxon>
        <taxon>Ecdysozoa</taxon>
        <taxon>Arthropoda</taxon>
        <taxon>Hexapoda</taxon>
        <taxon>Insecta</taxon>
        <taxon>Pterygota</taxon>
        <taxon>Neoptera</taxon>
        <taxon>Paraneoptera</taxon>
        <taxon>Thysanoptera</taxon>
        <taxon>Terebrantia</taxon>
        <taxon>Thripoidea</taxon>
        <taxon>Thripidae</taxon>
        <taxon>Thrips</taxon>
    </lineage>
</organism>
<feature type="region of interest" description="Disordered" evidence="1">
    <location>
        <begin position="158"/>
        <end position="179"/>
    </location>
</feature>
<protein>
    <submittedName>
        <fullName evidence="3">Uncharacterized protein LOC117640408</fullName>
    </submittedName>
</protein>
<dbReference type="KEGG" id="tpal:117640408"/>
<gene>
    <name evidence="3" type="primary">LOC117640408</name>
</gene>
<dbReference type="RefSeq" id="XP_034232799.1">
    <property type="nucleotide sequence ID" value="XM_034376908.1"/>
</dbReference>
<evidence type="ECO:0000313" key="2">
    <source>
        <dbReference type="Proteomes" id="UP000515158"/>
    </source>
</evidence>